<sequence length="226" mass="25173">MTMVDRLQHRSSGLPGMGCFYGPSGFGKSMAGIYCANQLDAVLVQCESVWSQKALCEAIIRELGLTPERVVYRMVAQIQQALAVRNAPLIIDEADFLVKKKMVEVLRDIYEKSFVPVILIGEEALPSKLREWERINSRMLERVAAQPIDDNDFDALARIRAPKIVLGDALKASIKQASQGSARLIVNNLDTVRIEAQRRGLSAIDLADLKGDRLHDGKPPQMRRFG</sequence>
<reference evidence="3" key="1">
    <citation type="journal article" date="2019" name="Int. J. Syst. Evol. Microbiol.">
        <title>The Global Catalogue of Microorganisms (GCM) 10K type strain sequencing project: providing services to taxonomists for standard genome sequencing and annotation.</title>
        <authorList>
            <consortium name="The Broad Institute Genomics Platform"/>
            <consortium name="The Broad Institute Genome Sequencing Center for Infectious Disease"/>
            <person name="Wu L."/>
            <person name="Ma J."/>
        </authorList>
    </citation>
    <scope>NUCLEOTIDE SEQUENCE [LARGE SCALE GENOMIC DNA]</scope>
    <source>
        <strain evidence="3">CCUG 62953</strain>
    </source>
</reference>
<name>A0ABW3ZIS3_9RHOB</name>
<dbReference type="Proteomes" id="UP001597135">
    <property type="component" value="Unassembled WGS sequence"/>
</dbReference>
<dbReference type="InterPro" id="IPR027417">
    <property type="entry name" value="P-loop_NTPase"/>
</dbReference>
<dbReference type="SUPFAM" id="SSF52540">
    <property type="entry name" value="P-loop containing nucleoside triphosphate hydrolases"/>
    <property type="match status" value="1"/>
</dbReference>
<dbReference type="PANTHER" id="PTHR35894:SF5">
    <property type="entry name" value="MU-LIKE PROPHAGE FLUMU DNA TRANSPOSITION PROTEIN B"/>
    <property type="match status" value="1"/>
</dbReference>
<dbReference type="EMBL" id="JBHTMU010000016">
    <property type="protein sequence ID" value="MFD1342913.1"/>
    <property type="molecule type" value="Genomic_DNA"/>
</dbReference>
<dbReference type="Pfam" id="PF13401">
    <property type="entry name" value="AAA_22"/>
    <property type="match status" value="1"/>
</dbReference>
<dbReference type="InterPro" id="IPR052026">
    <property type="entry name" value="ExeA_AAA_ATPase_DNA-bind"/>
</dbReference>
<evidence type="ECO:0000313" key="2">
    <source>
        <dbReference type="EMBL" id="MFD1342913.1"/>
    </source>
</evidence>
<dbReference type="Gene3D" id="3.40.50.300">
    <property type="entry name" value="P-loop containing nucleotide triphosphate hydrolases"/>
    <property type="match status" value="1"/>
</dbReference>
<dbReference type="InterPro" id="IPR049945">
    <property type="entry name" value="AAA_22"/>
</dbReference>
<protein>
    <submittedName>
        <fullName evidence="2">AAA family ATPase</fullName>
    </submittedName>
</protein>
<accession>A0ABW3ZIS3</accession>
<organism evidence="2 3">
    <name type="scientific">Litorisediminicola beolgyonensis</name>
    <dbReference type="NCBI Taxonomy" id="1173614"/>
    <lineage>
        <taxon>Bacteria</taxon>
        <taxon>Pseudomonadati</taxon>
        <taxon>Pseudomonadota</taxon>
        <taxon>Alphaproteobacteria</taxon>
        <taxon>Rhodobacterales</taxon>
        <taxon>Paracoccaceae</taxon>
        <taxon>Litorisediminicola</taxon>
    </lineage>
</organism>
<dbReference type="PANTHER" id="PTHR35894">
    <property type="entry name" value="GENERAL SECRETION PATHWAY PROTEIN A-RELATED"/>
    <property type="match status" value="1"/>
</dbReference>
<feature type="domain" description="ORC1/DEAH AAA+ ATPase" evidence="1">
    <location>
        <begin position="15"/>
        <end position="127"/>
    </location>
</feature>
<evidence type="ECO:0000259" key="1">
    <source>
        <dbReference type="Pfam" id="PF13401"/>
    </source>
</evidence>
<evidence type="ECO:0000313" key="3">
    <source>
        <dbReference type="Proteomes" id="UP001597135"/>
    </source>
</evidence>
<gene>
    <name evidence="2" type="ORF">ACFQ4E_10815</name>
</gene>
<proteinExistence type="predicted"/>
<comment type="caution">
    <text evidence="2">The sequence shown here is derived from an EMBL/GenBank/DDBJ whole genome shotgun (WGS) entry which is preliminary data.</text>
</comment>
<keyword evidence="3" id="KW-1185">Reference proteome</keyword>